<dbReference type="RefSeq" id="WP_185303085.1">
    <property type="nucleotide sequence ID" value="NZ_CP045703.1"/>
</dbReference>
<dbReference type="SMART" id="SM00943">
    <property type="entry name" value="Prim-Pol"/>
    <property type="match status" value="1"/>
</dbReference>
<geneLocation type="plasmid" evidence="2 3">
    <name>unnamed1</name>
</geneLocation>
<evidence type="ECO:0000313" key="3">
    <source>
        <dbReference type="Proteomes" id="UP000515307"/>
    </source>
</evidence>
<feature type="domain" description="DNA primase/polymerase bifunctional N-terminal" evidence="1">
    <location>
        <begin position="29"/>
        <end position="242"/>
    </location>
</feature>
<dbReference type="SUPFAM" id="SSF56747">
    <property type="entry name" value="Prim-pol domain"/>
    <property type="match status" value="1"/>
</dbReference>
<dbReference type="AlphaFoldDB" id="A0A7G7BW85"/>
<dbReference type="CDD" id="cd04859">
    <property type="entry name" value="Prim_Pol"/>
    <property type="match status" value="1"/>
</dbReference>
<evidence type="ECO:0000259" key="1">
    <source>
        <dbReference type="SMART" id="SM00943"/>
    </source>
</evidence>
<proteinExistence type="predicted"/>
<accession>A0A7G7BW85</accession>
<reference evidence="3" key="1">
    <citation type="submission" date="2019-10" db="EMBL/GenBank/DDBJ databases">
        <title>Antimicrobial potential of Antarctic Bacteria.</title>
        <authorList>
            <person name="Benaud N."/>
            <person name="Edwards R.J."/>
            <person name="Ferrari B.C."/>
        </authorList>
    </citation>
    <scope>NUCLEOTIDE SEQUENCE [LARGE SCALE GENOMIC DNA]</scope>
    <source>
        <strain evidence="3">NBSH44</strain>
        <plasmid evidence="3">unnamed1</plasmid>
    </source>
</reference>
<dbReference type="Proteomes" id="UP000515307">
    <property type="component" value="Plasmid unnamed1"/>
</dbReference>
<evidence type="ECO:0000313" key="2">
    <source>
        <dbReference type="EMBL" id="QNE79600.1"/>
    </source>
</evidence>
<gene>
    <name evidence="2" type="ORF">F0344_34630</name>
</gene>
<sequence length="370" mass="38887">MAPELRLLGLSSARPGRVCRAVPQSLATARWSAQQGWPVHPLAVGRKTPVGNCDACRRPGHTHSDCRCITEGRWCHGFRAATRDAERIGRWWGSNPGFGVGVSCGPAGLVVIDIDAHQQSLPGRSRLLPGIPIPEQVDLTGLTNGFHTLAVLAALRNAPDPATDGSTLRVRTPSGGLHVWYRAPDARPWQSSAGSGSGRALAWQVDVRAHGGYIIAPGTTTRAGTYTALSPVTSPAVLPTWLAEELERTGHLPQERPARPKPVPPRALQAVAAAGGGRQGAFGVLSSVLAEVTACAAHTEGAGFSEKLNRASYTAGGLVTAGHLTQEQAEQILQDAAAGARPGQDRRAAQIIRSGMTAGSRRPLYLGRYG</sequence>
<dbReference type="KEGG" id="sfiy:F0344_34630"/>
<protein>
    <submittedName>
        <fullName evidence="2">DNA primase</fullName>
    </submittedName>
</protein>
<keyword evidence="3" id="KW-1185">Reference proteome</keyword>
<dbReference type="Pfam" id="PF09250">
    <property type="entry name" value="Prim-Pol"/>
    <property type="match status" value="1"/>
</dbReference>
<organism evidence="2 3">
    <name type="scientific">Streptomyces finlayi</name>
    <dbReference type="NCBI Taxonomy" id="67296"/>
    <lineage>
        <taxon>Bacteria</taxon>
        <taxon>Bacillati</taxon>
        <taxon>Actinomycetota</taxon>
        <taxon>Actinomycetes</taxon>
        <taxon>Kitasatosporales</taxon>
        <taxon>Streptomycetaceae</taxon>
        <taxon>Streptomyces</taxon>
    </lineage>
</organism>
<name>A0A7G7BW85_9ACTN</name>
<dbReference type="InterPro" id="IPR015330">
    <property type="entry name" value="DNA_primase/pol_bifunc_N"/>
</dbReference>
<dbReference type="EMBL" id="CP045703">
    <property type="protein sequence ID" value="QNE79600.1"/>
    <property type="molecule type" value="Genomic_DNA"/>
</dbReference>
<keyword evidence="2" id="KW-0614">Plasmid</keyword>